<name>A0A6B3NER0_9CYAN</name>
<feature type="transmembrane region" description="Helical" evidence="1">
    <location>
        <begin position="248"/>
        <end position="269"/>
    </location>
</feature>
<feature type="transmembrane region" description="Helical" evidence="1">
    <location>
        <begin position="197"/>
        <end position="213"/>
    </location>
</feature>
<comment type="caution">
    <text evidence="2">The sequence shown here is derived from an EMBL/GenBank/DDBJ whole genome shotgun (WGS) entry which is preliminary data.</text>
</comment>
<reference evidence="2" key="1">
    <citation type="submission" date="2019-11" db="EMBL/GenBank/DDBJ databases">
        <title>Genomic insights into an expanded diversity of filamentous marine cyanobacteria reveals the extraordinary biosynthetic potential of Moorea and Okeania.</title>
        <authorList>
            <person name="Ferreira Leao T."/>
            <person name="Wang M."/>
            <person name="Moss N."/>
            <person name="Da Silva R."/>
            <person name="Sanders J."/>
            <person name="Nurk S."/>
            <person name="Gurevich A."/>
            <person name="Humphrey G."/>
            <person name="Reher R."/>
            <person name="Zhu Q."/>
            <person name="Belda-Ferre P."/>
            <person name="Glukhov E."/>
            <person name="Rex R."/>
            <person name="Dorrestein P.C."/>
            <person name="Knight R."/>
            <person name="Pevzner P."/>
            <person name="Gerwick W.H."/>
            <person name="Gerwick L."/>
        </authorList>
    </citation>
    <scope>NUCLEOTIDE SEQUENCE</scope>
    <source>
        <strain evidence="2">SIO1C4</strain>
    </source>
</reference>
<accession>A0A6B3NER0</accession>
<dbReference type="EMBL" id="JAAHFQ010000485">
    <property type="protein sequence ID" value="NER30090.1"/>
    <property type="molecule type" value="Genomic_DNA"/>
</dbReference>
<feature type="transmembrane region" description="Helical" evidence="1">
    <location>
        <begin position="111"/>
        <end position="129"/>
    </location>
</feature>
<proteinExistence type="predicted"/>
<dbReference type="InterPro" id="IPR025576">
    <property type="entry name" value="YwiC"/>
</dbReference>
<dbReference type="AlphaFoldDB" id="A0A6B3NER0"/>
<feature type="transmembrane region" description="Helical" evidence="1">
    <location>
        <begin position="85"/>
        <end position="105"/>
    </location>
</feature>
<feature type="transmembrane region" description="Helical" evidence="1">
    <location>
        <begin position="136"/>
        <end position="154"/>
    </location>
</feature>
<feature type="transmembrane region" description="Helical" evidence="1">
    <location>
        <begin position="219"/>
        <end position="241"/>
    </location>
</feature>
<keyword evidence="1" id="KW-1133">Transmembrane helix</keyword>
<gene>
    <name evidence="2" type="ORF">F6J89_21325</name>
</gene>
<protein>
    <submittedName>
        <fullName evidence="2">YwiC-like family protein</fullName>
    </submittedName>
</protein>
<keyword evidence="1" id="KW-0472">Membrane</keyword>
<dbReference type="Pfam" id="PF14256">
    <property type="entry name" value="YwiC"/>
    <property type="match status" value="1"/>
</dbReference>
<feature type="transmembrane region" description="Helical" evidence="1">
    <location>
        <begin position="166"/>
        <end position="185"/>
    </location>
</feature>
<evidence type="ECO:0000313" key="2">
    <source>
        <dbReference type="EMBL" id="NER30090.1"/>
    </source>
</evidence>
<organism evidence="2">
    <name type="scientific">Symploca sp. SIO1C4</name>
    <dbReference type="NCBI Taxonomy" id="2607765"/>
    <lineage>
        <taxon>Bacteria</taxon>
        <taxon>Bacillati</taxon>
        <taxon>Cyanobacteriota</taxon>
        <taxon>Cyanophyceae</taxon>
        <taxon>Coleofasciculales</taxon>
        <taxon>Coleofasciculaceae</taxon>
        <taxon>Symploca</taxon>
    </lineage>
</organism>
<evidence type="ECO:0000256" key="1">
    <source>
        <dbReference type="SAM" id="Phobius"/>
    </source>
</evidence>
<keyword evidence="1" id="KW-0812">Transmembrane</keyword>
<sequence>MAIASYTNPISSKKRREWLSWCRPTFSPEQGVLLVLFGSFLTGAALAQQWNQSTNLALACAFFALQLEHPYVVQLKQRKNWKPRFLIWGGIYGVLAFTIAIFLWFKSPVLLWIYVLAVIGFILNGVAVIKKKYKSIANEIGIFATICLSAPLAFGATTGRISIEVMTLWILNTLFFSSAIYTIKLRKKKTSLLKPGIIYHSLAALIVIGLYALDLLSLITALSFAVAIIKFGVIICVLEWYRQAKFQFIAIFETRFALIYVAIACISLLPAHLPPS</sequence>